<organism evidence="1 2">
    <name type="scientific">Hyalomma asiaticum</name>
    <name type="common">Tick</name>
    <dbReference type="NCBI Taxonomy" id="266040"/>
    <lineage>
        <taxon>Eukaryota</taxon>
        <taxon>Metazoa</taxon>
        <taxon>Ecdysozoa</taxon>
        <taxon>Arthropoda</taxon>
        <taxon>Chelicerata</taxon>
        <taxon>Arachnida</taxon>
        <taxon>Acari</taxon>
        <taxon>Parasitiformes</taxon>
        <taxon>Ixodida</taxon>
        <taxon>Ixodoidea</taxon>
        <taxon>Ixodidae</taxon>
        <taxon>Hyalomminae</taxon>
        <taxon>Hyalomma</taxon>
    </lineage>
</organism>
<comment type="caution">
    <text evidence="1">The sequence shown here is derived from an EMBL/GenBank/DDBJ whole genome shotgun (WGS) entry which is preliminary data.</text>
</comment>
<gene>
    <name evidence="1" type="ORF">HPB50_001380</name>
</gene>
<sequence length="67" mass="7514">MRAMEYLEALHRYQQAMWLADSMMLATAPRCARFVNIPSGTMVPTCRLPSLCDGTVQKALSERIPPS</sequence>
<dbReference type="EMBL" id="CM023490">
    <property type="protein sequence ID" value="KAH6942130.1"/>
    <property type="molecule type" value="Genomic_DNA"/>
</dbReference>
<protein>
    <submittedName>
        <fullName evidence="1">Uncharacterized protein</fullName>
    </submittedName>
</protein>
<evidence type="ECO:0000313" key="2">
    <source>
        <dbReference type="Proteomes" id="UP000821845"/>
    </source>
</evidence>
<proteinExistence type="predicted"/>
<accession>A0ACB7T5C2</accession>
<dbReference type="Proteomes" id="UP000821845">
    <property type="component" value="Chromosome 10"/>
</dbReference>
<name>A0ACB7T5C2_HYAAI</name>
<reference evidence="1" key="1">
    <citation type="submission" date="2020-05" db="EMBL/GenBank/DDBJ databases">
        <title>Large-scale comparative analyses of tick genomes elucidate their genetic diversity and vector capacities.</title>
        <authorList>
            <person name="Jia N."/>
            <person name="Wang J."/>
            <person name="Shi W."/>
            <person name="Du L."/>
            <person name="Sun Y."/>
            <person name="Zhan W."/>
            <person name="Jiang J."/>
            <person name="Wang Q."/>
            <person name="Zhang B."/>
            <person name="Ji P."/>
            <person name="Sakyi L.B."/>
            <person name="Cui X."/>
            <person name="Yuan T."/>
            <person name="Jiang B."/>
            <person name="Yang W."/>
            <person name="Lam T.T.-Y."/>
            <person name="Chang Q."/>
            <person name="Ding S."/>
            <person name="Wang X."/>
            <person name="Zhu J."/>
            <person name="Ruan X."/>
            <person name="Zhao L."/>
            <person name="Wei J."/>
            <person name="Que T."/>
            <person name="Du C."/>
            <person name="Cheng J."/>
            <person name="Dai P."/>
            <person name="Han X."/>
            <person name="Huang E."/>
            <person name="Gao Y."/>
            <person name="Liu J."/>
            <person name="Shao H."/>
            <person name="Ye R."/>
            <person name="Li L."/>
            <person name="Wei W."/>
            <person name="Wang X."/>
            <person name="Wang C."/>
            <person name="Yang T."/>
            <person name="Huo Q."/>
            <person name="Li W."/>
            <person name="Guo W."/>
            <person name="Chen H."/>
            <person name="Zhou L."/>
            <person name="Ni X."/>
            <person name="Tian J."/>
            <person name="Zhou Y."/>
            <person name="Sheng Y."/>
            <person name="Liu T."/>
            <person name="Pan Y."/>
            <person name="Xia L."/>
            <person name="Li J."/>
            <person name="Zhao F."/>
            <person name="Cao W."/>
        </authorList>
    </citation>
    <scope>NUCLEOTIDE SEQUENCE</scope>
    <source>
        <strain evidence="1">Hyas-2018</strain>
    </source>
</reference>
<keyword evidence="2" id="KW-1185">Reference proteome</keyword>
<evidence type="ECO:0000313" key="1">
    <source>
        <dbReference type="EMBL" id="KAH6942130.1"/>
    </source>
</evidence>